<protein>
    <recommendedName>
        <fullName evidence="3">Reverse transcriptase zinc-binding domain-containing protein</fullName>
    </recommendedName>
</protein>
<evidence type="ECO:0000256" key="1">
    <source>
        <dbReference type="SAM" id="MobiDB-lite"/>
    </source>
</evidence>
<evidence type="ECO:0000313" key="2">
    <source>
        <dbReference type="EMBL" id="VDD51324.1"/>
    </source>
</evidence>
<evidence type="ECO:0008006" key="3">
    <source>
        <dbReference type="Google" id="ProtNLM"/>
    </source>
</evidence>
<accession>A0A3P6FTX4</accession>
<name>A0A3P6FTX4_BRAOL</name>
<feature type="region of interest" description="Disordered" evidence="1">
    <location>
        <begin position="141"/>
        <end position="164"/>
    </location>
</feature>
<proteinExistence type="predicted"/>
<dbReference type="EMBL" id="LR031878">
    <property type="protein sequence ID" value="VDD51324.1"/>
    <property type="molecule type" value="Genomic_DNA"/>
</dbReference>
<gene>
    <name evidence="2" type="ORF">BOLC1T03713H</name>
</gene>
<organism evidence="2">
    <name type="scientific">Brassica oleracea</name>
    <name type="common">Wild cabbage</name>
    <dbReference type="NCBI Taxonomy" id="3712"/>
    <lineage>
        <taxon>Eukaryota</taxon>
        <taxon>Viridiplantae</taxon>
        <taxon>Streptophyta</taxon>
        <taxon>Embryophyta</taxon>
        <taxon>Tracheophyta</taxon>
        <taxon>Spermatophyta</taxon>
        <taxon>Magnoliopsida</taxon>
        <taxon>eudicotyledons</taxon>
        <taxon>Gunneridae</taxon>
        <taxon>Pentapetalae</taxon>
        <taxon>rosids</taxon>
        <taxon>malvids</taxon>
        <taxon>Brassicales</taxon>
        <taxon>Brassicaceae</taxon>
        <taxon>Brassiceae</taxon>
        <taxon>Brassica</taxon>
    </lineage>
</organism>
<reference evidence="2" key="1">
    <citation type="submission" date="2018-11" db="EMBL/GenBank/DDBJ databases">
        <authorList>
            <consortium name="Genoscope - CEA"/>
            <person name="William W."/>
        </authorList>
    </citation>
    <scope>NUCLEOTIDE SEQUENCE</scope>
</reference>
<dbReference type="AlphaFoldDB" id="A0A3P6FTX4"/>
<sequence length="164" mass="18940">MANKILKAKDCVYSWIKMRVGNDSSCRFWWDNWSPFGKLLDFLNEGNKTRLGIPLASRLEDLCIDGAWSLPPARTENQWTQTVTDLQSLPAAGSYTQLVLLAWQSTMYYLWAERNNRLHNSSFRSGDSIFLQIDSSIRNRISSRRDQNPGNSSRMLQMLFSTDH</sequence>